<dbReference type="EMBL" id="JAQHRD010000016">
    <property type="protein sequence ID" value="KAJ6436878.1"/>
    <property type="molecule type" value="Genomic_DNA"/>
</dbReference>
<evidence type="ECO:0000313" key="6">
    <source>
        <dbReference type="EMBL" id="KAJ6436878.1"/>
    </source>
</evidence>
<feature type="region of interest" description="Disordered" evidence="4">
    <location>
        <begin position="1"/>
        <end position="68"/>
    </location>
</feature>
<evidence type="ECO:0000256" key="1">
    <source>
        <dbReference type="ARBA" id="ARBA00004370"/>
    </source>
</evidence>
<dbReference type="AlphaFoldDB" id="A0AB34FCW9"/>
<organism evidence="6 7">
    <name type="scientific">Purpureocillium lavendulum</name>
    <dbReference type="NCBI Taxonomy" id="1247861"/>
    <lineage>
        <taxon>Eukaryota</taxon>
        <taxon>Fungi</taxon>
        <taxon>Dikarya</taxon>
        <taxon>Ascomycota</taxon>
        <taxon>Pezizomycotina</taxon>
        <taxon>Sordariomycetes</taxon>
        <taxon>Hypocreomycetidae</taxon>
        <taxon>Hypocreales</taxon>
        <taxon>Ophiocordycipitaceae</taxon>
        <taxon>Purpureocillium</taxon>
    </lineage>
</organism>
<evidence type="ECO:0000256" key="2">
    <source>
        <dbReference type="ARBA" id="ARBA00009444"/>
    </source>
</evidence>
<sequence length="94" mass="10343">MASNEYYGHPQPPQANSNADAQSLRKCRATVPLRGGYQQGYPQQGYPYQQPMQYQQGPPPEDSRGKKGGSKNCFMACIAALCCCCVAEEACECW</sequence>
<reference evidence="6" key="1">
    <citation type="submission" date="2023-01" db="EMBL/GenBank/DDBJ databases">
        <title>The growth and conidiation of Purpureocillium lavendulum are regulated by nitrogen source and histone H3K14 acetylation.</title>
        <authorList>
            <person name="Tang P."/>
            <person name="Han J."/>
            <person name="Zhang C."/>
            <person name="Tang P."/>
            <person name="Qi F."/>
            <person name="Zhang K."/>
            <person name="Liang L."/>
        </authorList>
    </citation>
    <scope>NUCLEOTIDE SEQUENCE</scope>
    <source>
        <strain evidence="6">YMF1.00683</strain>
    </source>
</reference>
<evidence type="ECO:0000256" key="4">
    <source>
        <dbReference type="SAM" id="MobiDB-lite"/>
    </source>
</evidence>
<dbReference type="Proteomes" id="UP001163105">
    <property type="component" value="Unassembled WGS sequence"/>
</dbReference>
<protein>
    <submittedName>
        <fullName evidence="6">Transposase</fullName>
    </submittedName>
</protein>
<keyword evidence="3" id="KW-0472">Membrane</keyword>
<evidence type="ECO:0000256" key="3">
    <source>
        <dbReference type="ARBA" id="ARBA00023136"/>
    </source>
</evidence>
<evidence type="ECO:0000313" key="7">
    <source>
        <dbReference type="Proteomes" id="UP001163105"/>
    </source>
</evidence>
<name>A0AB34FCW9_9HYPO</name>
<comment type="subcellular location">
    <subcellularLocation>
        <location evidence="1">Membrane</location>
    </subcellularLocation>
</comment>
<comment type="caution">
    <text evidence="6">The sequence shown here is derived from an EMBL/GenBank/DDBJ whole genome shotgun (WGS) entry which is preliminary data.</text>
</comment>
<keyword evidence="7" id="KW-1185">Reference proteome</keyword>
<dbReference type="Pfam" id="PF12734">
    <property type="entry name" value="CYSTM"/>
    <property type="match status" value="1"/>
</dbReference>
<feature type="compositionally biased region" description="Low complexity" evidence="4">
    <location>
        <begin position="35"/>
        <end position="56"/>
    </location>
</feature>
<proteinExistence type="inferred from homology"/>
<evidence type="ECO:0000259" key="5">
    <source>
        <dbReference type="Pfam" id="PF12734"/>
    </source>
</evidence>
<gene>
    <name evidence="6" type="ORF">O9K51_10646</name>
</gene>
<feature type="domain" description="Cysteine-rich transmembrane" evidence="5">
    <location>
        <begin position="51"/>
        <end position="91"/>
    </location>
</feature>
<comment type="similarity">
    <text evidence="2">Belongs to the CYSTM1 family.</text>
</comment>
<dbReference type="GO" id="GO:0016020">
    <property type="term" value="C:membrane"/>
    <property type="evidence" value="ECO:0007669"/>
    <property type="project" value="UniProtKB-SubCell"/>
</dbReference>
<dbReference type="InterPro" id="IPR028144">
    <property type="entry name" value="CYSTM_dom"/>
</dbReference>
<accession>A0AB34FCW9</accession>